<organism evidence="1 2">
    <name type="scientific">Corallibacter vietnamensis</name>
    <dbReference type="NCBI Taxonomy" id="904130"/>
    <lineage>
        <taxon>Bacteria</taxon>
        <taxon>Pseudomonadati</taxon>
        <taxon>Bacteroidota</taxon>
        <taxon>Flavobacteriia</taxon>
        <taxon>Flavobacteriales</taxon>
        <taxon>Flavobacteriaceae</taxon>
        <taxon>Corallibacter</taxon>
    </lineage>
</organism>
<dbReference type="EMBL" id="BAABBI010000001">
    <property type="protein sequence ID" value="GAA3781420.1"/>
    <property type="molecule type" value="Genomic_DNA"/>
</dbReference>
<dbReference type="InterPro" id="IPR025324">
    <property type="entry name" value="DUF4230"/>
</dbReference>
<reference evidence="2" key="1">
    <citation type="journal article" date="2019" name="Int. J. Syst. Evol. Microbiol.">
        <title>The Global Catalogue of Microorganisms (GCM) 10K type strain sequencing project: providing services to taxonomists for standard genome sequencing and annotation.</title>
        <authorList>
            <consortium name="The Broad Institute Genomics Platform"/>
            <consortium name="The Broad Institute Genome Sequencing Center for Infectious Disease"/>
            <person name="Wu L."/>
            <person name="Ma J."/>
        </authorList>
    </citation>
    <scope>NUCLEOTIDE SEQUENCE [LARGE SCALE GENOMIC DNA]</scope>
    <source>
        <strain evidence="2">JCM 17525</strain>
    </source>
</reference>
<sequence>MRKILFGIIVTLIVLFTFKYCGEKRDSKLVLQENTALIQEQIKNVGKLVVTEGHFSQVFTYENSKQIFGDLIQVEKKALVVVNADVTIAYDLSKIEYTIDASTKTLQILDIPKEEIKINPDFEYYDIQADYLNPFEAKDYNEIKKTVNKQLMKKIEASDLKTNAQNRLLSELSKFYILTNSLGWTLEYSQTPIESLEVFNNLKL</sequence>
<protein>
    <submittedName>
        <fullName evidence="1">DUF4230 domain-containing protein</fullName>
    </submittedName>
</protein>
<keyword evidence="2" id="KW-1185">Reference proteome</keyword>
<name>A0ABP7H8P3_9FLAO</name>
<dbReference type="RefSeq" id="WP_344728364.1">
    <property type="nucleotide sequence ID" value="NZ_BAABBI010000001.1"/>
</dbReference>
<proteinExistence type="predicted"/>
<comment type="caution">
    <text evidence="1">The sequence shown here is derived from an EMBL/GenBank/DDBJ whole genome shotgun (WGS) entry which is preliminary data.</text>
</comment>
<gene>
    <name evidence="1" type="ORF">GCM10022271_12160</name>
</gene>
<evidence type="ECO:0000313" key="2">
    <source>
        <dbReference type="Proteomes" id="UP001501456"/>
    </source>
</evidence>
<evidence type="ECO:0000313" key="1">
    <source>
        <dbReference type="EMBL" id="GAA3781420.1"/>
    </source>
</evidence>
<dbReference type="Pfam" id="PF14014">
    <property type="entry name" value="DUF4230"/>
    <property type="match status" value="1"/>
</dbReference>
<accession>A0ABP7H8P3</accession>
<dbReference type="Proteomes" id="UP001501456">
    <property type="component" value="Unassembled WGS sequence"/>
</dbReference>